<name>A0A1Y2BF67_9TREE</name>
<protein>
    <submittedName>
        <fullName evidence="2">Uncharacterized protein</fullName>
    </submittedName>
</protein>
<dbReference type="OrthoDB" id="2434934at2759"/>
<dbReference type="EMBL" id="MCFC01000006">
    <property type="protein sequence ID" value="ORY33356.1"/>
    <property type="molecule type" value="Genomic_DNA"/>
</dbReference>
<proteinExistence type="predicted"/>
<organism evidence="2 3">
    <name type="scientific">Naematelia encephala</name>
    <dbReference type="NCBI Taxonomy" id="71784"/>
    <lineage>
        <taxon>Eukaryota</taxon>
        <taxon>Fungi</taxon>
        <taxon>Dikarya</taxon>
        <taxon>Basidiomycota</taxon>
        <taxon>Agaricomycotina</taxon>
        <taxon>Tremellomycetes</taxon>
        <taxon>Tremellales</taxon>
        <taxon>Naemateliaceae</taxon>
        <taxon>Naematelia</taxon>
    </lineage>
</organism>
<dbReference type="AlphaFoldDB" id="A0A1Y2BF67"/>
<feature type="region of interest" description="Disordered" evidence="1">
    <location>
        <begin position="17"/>
        <end position="37"/>
    </location>
</feature>
<dbReference type="Proteomes" id="UP000193986">
    <property type="component" value="Unassembled WGS sequence"/>
</dbReference>
<reference evidence="2 3" key="1">
    <citation type="submission" date="2016-07" db="EMBL/GenBank/DDBJ databases">
        <title>Pervasive Adenine N6-methylation of Active Genes in Fungi.</title>
        <authorList>
            <consortium name="DOE Joint Genome Institute"/>
            <person name="Mondo S.J."/>
            <person name="Dannebaum R.O."/>
            <person name="Kuo R.C."/>
            <person name="Labutti K."/>
            <person name="Haridas S."/>
            <person name="Kuo A."/>
            <person name="Salamov A."/>
            <person name="Ahrendt S.R."/>
            <person name="Lipzen A."/>
            <person name="Sullivan W."/>
            <person name="Andreopoulos W.B."/>
            <person name="Clum A."/>
            <person name="Lindquist E."/>
            <person name="Daum C."/>
            <person name="Ramamoorthy G.K."/>
            <person name="Gryganskyi A."/>
            <person name="Culley D."/>
            <person name="Magnuson J.K."/>
            <person name="James T.Y."/>
            <person name="O'Malley M.A."/>
            <person name="Stajich J.E."/>
            <person name="Spatafora J.W."/>
            <person name="Visel A."/>
            <person name="Grigoriev I.V."/>
        </authorList>
    </citation>
    <scope>NUCLEOTIDE SEQUENCE [LARGE SCALE GENOMIC DNA]</scope>
    <source>
        <strain evidence="2 3">68-887.2</strain>
    </source>
</reference>
<feature type="compositionally biased region" description="Low complexity" evidence="1">
    <location>
        <begin position="17"/>
        <end position="31"/>
    </location>
</feature>
<evidence type="ECO:0000313" key="2">
    <source>
        <dbReference type="EMBL" id="ORY33356.1"/>
    </source>
</evidence>
<evidence type="ECO:0000313" key="3">
    <source>
        <dbReference type="Proteomes" id="UP000193986"/>
    </source>
</evidence>
<sequence>MPIPNPFTLTLTSISLQPRQKPQQQQTTPTKTRSDSTLKRKALQYYATWTPAKTRRATKAAIALRELILEPSAGSESLSPSTRTTTLPRLREKDVERLRTQLLKPSEAGAVIQQARTLPVRARQGVEPMRAVCLDCGDGQAEQLIRGARQRHAQEKHLAEHRFSTIKSPPLPLARLPVLLSLLQPKEYQHVDTTIPLGLFLPASAMSLHRPLAGALPSAETLRRGFDALLNAESKVYLYEGPSHAGISPPVDRLSIYTYWWGFELALPPPTLEYLSRAKQISISVLNLLSIVVYAVPGGTRELAPFVGVLSRFIETEWAVLKTQDKGRGVVCGATW</sequence>
<dbReference type="InParanoid" id="A0A1Y2BF67"/>
<comment type="caution">
    <text evidence="2">The sequence shown here is derived from an EMBL/GenBank/DDBJ whole genome shotgun (WGS) entry which is preliminary data.</text>
</comment>
<accession>A0A1Y2BF67</accession>
<gene>
    <name evidence="2" type="ORF">BCR39DRAFT_519394</name>
</gene>
<keyword evidence="3" id="KW-1185">Reference proteome</keyword>
<evidence type="ECO:0000256" key="1">
    <source>
        <dbReference type="SAM" id="MobiDB-lite"/>
    </source>
</evidence>